<evidence type="ECO:0000313" key="4">
    <source>
        <dbReference type="Proteomes" id="UP000178162"/>
    </source>
</evidence>
<evidence type="ECO:0000259" key="1">
    <source>
        <dbReference type="Pfam" id="PF00534"/>
    </source>
</evidence>
<dbReference type="PANTHER" id="PTHR45947">
    <property type="entry name" value="SULFOQUINOVOSYL TRANSFERASE SQD2"/>
    <property type="match status" value="1"/>
</dbReference>
<gene>
    <name evidence="3" type="ORF">A2134_01910</name>
</gene>
<dbReference type="EMBL" id="MHCR01000011">
    <property type="protein sequence ID" value="OGY25663.1"/>
    <property type="molecule type" value="Genomic_DNA"/>
</dbReference>
<dbReference type="InterPro" id="IPR001296">
    <property type="entry name" value="Glyco_trans_1"/>
</dbReference>
<dbReference type="GO" id="GO:0016757">
    <property type="term" value="F:glycosyltransferase activity"/>
    <property type="evidence" value="ECO:0007669"/>
    <property type="project" value="InterPro"/>
</dbReference>
<reference evidence="3 4" key="1">
    <citation type="journal article" date="2016" name="Nat. Commun.">
        <title>Thousands of microbial genomes shed light on interconnected biogeochemical processes in an aquifer system.</title>
        <authorList>
            <person name="Anantharaman K."/>
            <person name="Brown C.T."/>
            <person name="Hug L.A."/>
            <person name="Sharon I."/>
            <person name="Castelle C.J."/>
            <person name="Probst A.J."/>
            <person name="Thomas B.C."/>
            <person name="Singh A."/>
            <person name="Wilkins M.J."/>
            <person name="Karaoz U."/>
            <person name="Brodie E.L."/>
            <person name="Williams K.H."/>
            <person name="Hubbard S.S."/>
            <person name="Banfield J.F."/>
        </authorList>
    </citation>
    <scope>NUCLEOTIDE SEQUENCE [LARGE SCALE GENOMIC DNA]</scope>
</reference>
<feature type="domain" description="Glycosyl transferase family 1" evidence="1">
    <location>
        <begin position="191"/>
        <end position="341"/>
    </location>
</feature>
<sequence length="364" mass="41426">MRVAIVHDYLNQYGGAEKVVEALHEAFPQAPLYTSFYLAAYMDKAGFKVNASIIPSWMQKLPFKEKIYKAYFLFYPPTFSRLKLSDFDVVISSSSFAAHHINPLGIHVAYIHTPPRYLYGYDTELDHAKIKKFALFMPLIYKLMRGWDKKAFSRINFIIANSKEVQKRIKKHFGRDSTVIYPPVDTEGFRNIKREPGGYFFTWGRLVPHKRVDIIIQACNILNVPLKIAGSGLAEKSLRKLAGPKTTFLGDTSNEQLKELLSGANAFLFAANEDFGITPVEANASGCPVIAYRGGGALETIVEGKTGLFFERQTPDSLANTIKKFKPDNFDVKIMRAQASKFSKEEFKKKIRFFVEEVYEKRKK</sequence>
<evidence type="ECO:0000259" key="2">
    <source>
        <dbReference type="Pfam" id="PF13439"/>
    </source>
</evidence>
<dbReference type="Pfam" id="PF13439">
    <property type="entry name" value="Glyco_transf_4"/>
    <property type="match status" value="1"/>
</dbReference>
<name>A0A1G1WD97_9BACT</name>
<dbReference type="Gene3D" id="3.40.50.2000">
    <property type="entry name" value="Glycogen Phosphorylase B"/>
    <property type="match status" value="2"/>
</dbReference>
<comment type="caution">
    <text evidence="3">The sequence shown here is derived from an EMBL/GenBank/DDBJ whole genome shotgun (WGS) entry which is preliminary data.</text>
</comment>
<dbReference type="InterPro" id="IPR050194">
    <property type="entry name" value="Glycosyltransferase_grp1"/>
</dbReference>
<dbReference type="STRING" id="1802595.A2134_01910"/>
<accession>A0A1G1WD97</accession>
<dbReference type="Proteomes" id="UP000178162">
    <property type="component" value="Unassembled WGS sequence"/>
</dbReference>
<dbReference type="InterPro" id="IPR028098">
    <property type="entry name" value="Glyco_trans_4-like_N"/>
</dbReference>
<protein>
    <recommendedName>
        <fullName evidence="5">Glycosyl transferase family 1 domain-containing protein</fullName>
    </recommendedName>
</protein>
<dbReference type="Pfam" id="PF00534">
    <property type="entry name" value="Glycos_transf_1"/>
    <property type="match status" value="1"/>
</dbReference>
<evidence type="ECO:0000313" key="3">
    <source>
        <dbReference type="EMBL" id="OGY25663.1"/>
    </source>
</evidence>
<evidence type="ECO:0008006" key="5">
    <source>
        <dbReference type="Google" id="ProtNLM"/>
    </source>
</evidence>
<dbReference type="SUPFAM" id="SSF53756">
    <property type="entry name" value="UDP-Glycosyltransferase/glycogen phosphorylase"/>
    <property type="match status" value="1"/>
</dbReference>
<organism evidence="3 4">
    <name type="scientific">Candidatus Woykebacteria bacterium RBG_16_39_9b</name>
    <dbReference type="NCBI Taxonomy" id="1802595"/>
    <lineage>
        <taxon>Bacteria</taxon>
        <taxon>Candidatus Woykeibacteriota</taxon>
    </lineage>
</organism>
<dbReference type="PANTHER" id="PTHR45947:SF3">
    <property type="entry name" value="SULFOQUINOVOSYL TRANSFERASE SQD2"/>
    <property type="match status" value="1"/>
</dbReference>
<feature type="domain" description="Glycosyltransferase subfamily 4-like N-terminal" evidence="2">
    <location>
        <begin position="13"/>
        <end position="187"/>
    </location>
</feature>
<dbReference type="AlphaFoldDB" id="A0A1G1WD97"/>
<proteinExistence type="predicted"/>